<accession>A0A6N2ZUX4</accession>
<dbReference type="InterPro" id="IPR046461">
    <property type="entry name" value="TerL_ATPase"/>
</dbReference>
<dbReference type="GO" id="GO:0004519">
    <property type="term" value="F:endonuclease activity"/>
    <property type="evidence" value="ECO:0007669"/>
    <property type="project" value="InterPro"/>
</dbReference>
<name>A0A6N2ZUX4_EUBLI</name>
<reference evidence="1" key="1">
    <citation type="submission" date="2019-11" db="EMBL/GenBank/DDBJ databases">
        <authorList>
            <person name="Feng L."/>
        </authorList>
    </citation>
    <scope>NUCLEOTIDE SEQUENCE</scope>
    <source>
        <strain evidence="1">ElimosumLFYP34</strain>
    </source>
</reference>
<dbReference type="Pfam" id="PF20441">
    <property type="entry name" value="TerL_nuclease"/>
    <property type="match status" value="1"/>
</dbReference>
<proteinExistence type="predicted"/>
<dbReference type="InterPro" id="IPR046462">
    <property type="entry name" value="TerL_nuclease"/>
</dbReference>
<organism evidence="1">
    <name type="scientific">Eubacterium limosum</name>
    <dbReference type="NCBI Taxonomy" id="1736"/>
    <lineage>
        <taxon>Bacteria</taxon>
        <taxon>Bacillati</taxon>
        <taxon>Bacillota</taxon>
        <taxon>Clostridia</taxon>
        <taxon>Eubacteriales</taxon>
        <taxon>Eubacteriaceae</taxon>
        <taxon>Eubacterium</taxon>
    </lineage>
</organism>
<dbReference type="PANTHER" id="PTHR41287">
    <property type="match status" value="1"/>
</dbReference>
<dbReference type="EMBL" id="CACRTR010000003">
    <property type="protein sequence ID" value="VYT80492.1"/>
    <property type="molecule type" value="Genomic_DNA"/>
</dbReference>
<gene>
    <name evidence="1" type="ORF">ELLFYP34_01961</name>
</gene>
<dbReference type="PANTHER" id="PTHR41287:SF1">
    <property type="entry name" value="PROTEIN YMFN"/>
    <property type="match status" value="1"/>
</dbReference>
<protein>
    <submittedName>
        <fullName evidence="1">Phage Terminase</fullName>
    </submittedName>
</protein>
<dbReference type="Pfam" id="PF03354">
    <property type="entry name" value="TerL_ATPase"/>
    <property type="match status" value="1"/>
</dbReference>
<dbReference type="InterPro" id="IPR005021">
    <property type="entry name" value="Terminase_largesu-like"/>
</dbReference>
<dbReference type="InterPro" id="IPR027417">
    <property type="entry name" value="P-loop_NTPase"/>
</dbReference>
<dbReference type="AlphaFoldDB" id="A0A6N2ZUX4"/>
<evidence type="ECO:0000313" key="1">
    <source>
        <dbReference type="EMBL" id="VYT80492.1"/>
    </source>
</evidence>
<dbReference type="Gene3D" id="3.40.50.300">
    <property type="entry name" value="P-loop containing nucleotide triphosphate hydrolases"/>
    <property type="match status" value="1"/>
</dbReference>
<sequence>MRYSPYIDPYINRILKNEVEHCKEQEQMIQNIVIPVLERDDVIINNERIEEGLSLQKYFPYKLIEWEIFLFALIVGVLTTDGDIFFSDIRIIVGRGSGKNGFISFLCFYFLSPYHGITGYNVDLLANSEDQAKTSFNDVYEIIDDPVDPEYRRALKANYYHTKEIIKGIETKSVLRFNTSSKRGKDSKRTGCVIYDEKHEYLDDTNIGTLKSGLGKVPHAREITITTDGHVRGGVLDREKEQNKKILSEYNPDNRTLVFWCRIEAESEWNQIDKLVKAIPSLNDFKSLRTTILKEIREMPYTPDYYQAYMAKRCNYPVGNQEVEVATWEDIQAATKDYDFSFTSRECVGGVDYSMTNDFTGVCLLFKQGEGYVVLHHTFVCRQSRDLRGIVAPLAEWERKGDLTFIDDVEIPAETVANWFAEQIRRYNLRLKKIGIDKFRYGYLNKAFKAIGYDAFEIKNIRIIRPSDIMQAAPLINSAFINQKIAWGKTPIMAWMTNNVKKVIEGGNVRYDKQDPHYRKTDTFMAFVNCMVLEEELEGQQADLGMLQKMKAYTF</sequence>